<evidence type="ECO:0000313" key="2">
    <source>
        <dbReference type="Proteomes" id="UP000474565"/>
    </source>
</evidence>
<dbReference type="RefSeq" id="WP_161017874.1">
    <property type="nucleotide sequence ID" value="NZ_WWCP01000001.1"/>
</dbReference>
<organism evidence="1 2">
    <name type="scientific">Duganella lactea</name>
    <dbReference type="NCBI Taxonomy" id="2692173"/>
    <lineage>
        <taxon>Bacteria</taxon>
        <taxon>Pseudomonadati</taxon>
        <taxon>Pseudomonadota</taxon>
        <taxon>Betaproteobacteria</taxon>
        <taxon>Burkholderiales</taxon>
        <taxon>Oxalobacteraceae</taxon>
        <taxon>Telluria group</taxon>
        <taxon>Duganella</taxon>
    </lineage>
</organism>
<dbReference type="EMBL" id="WWCP01000001">
    <property type="protein sequence ID" value="MYM80421.1"/>
    <property type="molecule type" value="Genomic_DNA"/>
</dbReference>
<sequence>METVTESRWQELPGQLNAAVAPDYRAQLAKRIASLMPHADQPDDVAMSLNSVRSLLQFLARHPELKCPEMTVTPSGDIYASWQKDRSCVFSVQFMDNGQARFVVLRLESAEQLSGLTSPVSLMATVAPLNVMAWAGNER</sequence>
<evidence type="ECO:0000313" key="1">
    <source>
        <dbReference type="EMBL" id="MYM80421.1"/>
    </source>
</evidence>
<proteinExistence type="predicted"/>
<comment type="caution">
    <text evidence="1">The sequence shown here is derived from an EMBL/GenBank/DDBJ whole genome shotgun (WGS) entry which is preliminary data.</text>
</comment>
<dbReference type="Proteomes" id="UP000474565">
    <property type="component" value="Unassembled WGS sequence"/>
</dbReference>
<reference evidence="1 2" key="1">
    <citation type="submission" date="2019-12" db="EMBL/GenBank/DDBJ databases">
        <title>Novel species isolated from a subtropical stream in China.</title>
        <authorList>
            <person name="Lu H."/>
        </authorList>
    </citation>
    <scope>NUCLEOTIDE SEQUENCE [LARGE SCALE GENOMIC DNA]</scope>
    <source>
        <strain evidence="1 2">FT50W</strain>
    </source>
</reference>
<protein>
    <submittedName>
        <fullName evidence="1">Uncharacterized protein</fullName>
    </submittedName>
</protein>
<dbReference type="AlphaFoldDB" id="A0A6L8ME52"/>
<accession>A0A6L8ME52</accession>
<gene>
    <name evidence="1" type="ORF">GTP44_00410</name>
</gene>
<name>A0A6L8ME52_9BURK</name>